<dbReference type="RefSeq" id="WP_378588726.1">
    <property type="nucleotide sequence ID" value="NZ_JBHSKD010000007.1"/>
</dbReference>
<organism evidence="1 2">
    <name type="scientific">Nocardioides taihuensis</name>
    <dbReference type="NCBI Taxonomy" id="1835606"/>
    <lineage>
        <taxon>Bacteria</taxon>
        <taxon>Bacillati</taxon>
        <taxon>Actinomycetota</taxon>
        <taxon>Actinomycetes</taxon>
        <taxon>Propionibacteriales</taxon>
        <taxon>Nocardioidaceae</taxon>
        <taxon>Nocardioides</taxon>
    </lineage>
</organism>
<keyword evidence="1" id="KW-0238">DNA-binding</keyword>
<dbReference type="InterPro" id="IPR058532">
    <property type="entry name" value="YjbR/MT2646/Rv2570-like"/>
</dbReference>
<name>A0ABW0BH52_9ACTN</name>
<protein>
    <submittedName>
        <fullName evidence="1">MmcQ/YjbR family DNA-binding protein</fullName>
    </submittedName>
</protein>
<dbReference type="Gene3D" id="3.90.1150.30">
    <property type="match status" value="1"/>
</dbReference>
<gene>
    <name evidence="1" type="ORF">ACFPGP_07015</name>
</gene>
<dbReference type="InterPro" id="IPR038056">
    <property type="entry name" value="YjbR-like_sf"/>
</dbReference>
<proteinExistence type="predicted"/>
<evidence type="ECO:0000313" key="1">
    <source>
        <dbReference type="EMBL" id="MFC5176415.1"/>
    </source>
</evidence>
<dbReference type="Pfam" id="PF04237">
    <property type="entry name" value="YjbR"/>
    <property type="match status" value="1"/>
</dbReference>
<reference evidence="2" key="1">
    <citation type="journal article" date="2019" name="Int. J. Syst. Evol. Microbiol.">
        <title>The Global Catalogue of Microorganisms (GCM) 10K type strain sequencing project: providing services to taxonomists for standard genome sequencing and annotation.</title>
        <authorList>
            <consortium name="The Broad Institute Genomics Platform"/>
            <consortium name="The Broad Institute Genome Sequencing Center for Infectious Disease"/>
            <person name="Wu L."/>
            <person name="Ma J."/>
        </authorList>
    </citation>
    <scope>NUCLEOTIDE SEQUENCE [LARGE SCALE GENOMIC DNA]</scope>
    <source>
        <strain evidence="2">DFY41</strain>
    </source>
</reference>
<evidence type="ECO:0000313" key="2">
    <source>
        <dbReference type="Proteomes" id="UP001596087"/>
    </source>
</evidence>
<dbReference type="GO" id="GO:0003677">
    <property type="term" value="F:DNA binding"/>
    <property type="evidence" value="ECO:0007669"/>
    <property type="project" value="UniProtKB-KW"/>
</dbReference>
<keyword evidence="2" id="KW-1185">Reference proteome</keyword>
<comment type="caution">
    <text evidence="1">The sequence shown here is derived from an EMBL/GenBank/DDBJ whole genome shotgun (WGS) entry which is preliminary data.</text>
</comment>
<dbReference type="EMBL" id="JBHSKD010000007">
    <property type="protein sequence ID" value="MFC5176415.1"/>
    <property type="molecule type" value="Genomic_DNA"/>
</dbReference>
<accession>A0ABW0BH52</accession>
<dbReference type="Proteomes" id="UP001596087">
    <property type="component" value="Unassembled WGS sequence"/>
</dbReference>
<dbReference type="SUPFAM" id="SSF142906">
    <property type="entry name" value="YjbR-like"/>
    <property type="match status" value="1"/>
</dbReference>
<sequence>MAPADRPQVPEAWLGRLREILTALPRCEEEDAWVGTRWRVGSATVAHVFGGEDQLFRITFRAEPDEVMAFEHLGAPYFRAGWGRNVVGLLLDDDTDWTEIAELLTESYCLQAPEHLADQVDRPTG</sequence>